<dbReference type="Proteomes" id="UP001551695">
    <property type="component" value="Unassembled WGS sequence"/>
</dbReference>
<evidence type="ECO:0000313" key="1">
    <source>
        <dbReference type="EMBL" id="MEV0707789.1"/>
    </source>
</evidence>
<keyword evidence="2" id="KW-1185">Reference proteome</keyword>
<sequence>MAFRFELQPALPLQLTPDCLVYSGTVRMFVTGIMFQTSGAPADSFGFALPDAPPLLGDADEPRVWAEASLMTGTATAASGGYPFGVEWVRAAYLPDPRGGTSRWLNLFGGAHIGREIRLGYRVTVATV</sequence>
<accession>A0ABV3FQV3</accession>
<proteinExistence type="predicted"/>
<name>A0ABV3FQV3_9NOCA</name>
<dbReference type="RefSeq" id="WP_355091091.1">
    <property type="nucleotide sequence ID" value="NZ_JBEXKW010000118.1"/>
</dbReference>
<gene>
    <name evidence="1" type="ORF">AB0I48_09520</name>
</gene>
<reference evidence="1 2" key="1">
    <citation type="submission" date="2024-06" db="EMBL/GenBank/DDBJ databases">
        <title>The Natural Products Discovery Center: Release of the First 8490 Sequenced Strains for Exploring Actinobacteria Biosynthetic Diversity.</title>
        <authorList>
            <person name="Kalkreuter E."/>
            <person name="Kautsar S.A."/>
            <person name="Yang D."/>
            <person name="Bader C.D."/>
            <person name="Teijaro C.N."/>
            <person name="Fluegel L."/>
            <person name="Davis C.M."/>
            <person name="Simpson J.R."/>
            <person name="Lauterbach L."/>
            <person name="Steele A.D."/>
            <person name="Gui C."/>
            <person name="Meng S."/>
            <person name="Li G."/>
            <person name="Viehrig K."/>
            <person name="Ye F."/>
            <person name="Su P."/>
            <person name="Kiefer A.F."/>
            <person name="Nichols A."/>
            <person name="Cepeda A.J."/>
            <person name="Yan W."/>
            <person name="Fan B."/>
            <person name="Jiang Y."/>
            <person name="Adhikari A."/>
            <person name="Zheng C.-J."/>
            <person name="Schuster L."/>
            <person name="Cowan T.M."/>
            <person name="Smanski M.J."/>
            <person name="Chevrette M.G."/>
            <person name="De Carvalho L.P.S."/>
            <person name="Shen B."/>
        </authorList>
    </citation>
    <scope>NUCLEOTIDE SEQUENCE [LARGE SCALE GENOMIC DNA]</scope>
    <source>
        <strain evidence="1 2">NPDC050403</strain>
    </source>
</reference>
<dbReference type="EMBL" id="JBFAKC010000004">
    <property type="protein sequence ID" value="MEV0707789.1"/>
    <property type="molecule type" value="Genomic_DNA"/>
</dbReference>
<evidence type="ECO:0008006" key="3">
    <source>
        <dbReference type="Google" id="ProtNLM"/>
    </source>
</evidence>
<comment type="caution">
    <text evidence="1">The sequence shown here is derived from an EMBL/GenBank/DDBJ whole genome shotgun (WGS) entry which is preliminary data.</text>
</comment>
<protein>
    <recommendedName>
        <fullName evidence="3">DUF3237 domain-containing protein</fullName>
    </recommendedName>
</protein>
<evidence type="ECO:0000313" key="2">
    <source>
        <dbReference type="Proteomes" id="UP001551695"/>
    </source>
</evidence>
<organism evidence="1 2">
    <name type="scientific">Nocardia aurea</name>
    <dbReference type="NCBI Taxonomy" id="2144174"/>
    <lineage>
        <taxon>Bacteria</taxon>
        <taxon>Bacillati</taxon>
        <taxon>Actinomycetota</taxon>
        <taxon>Actinomycetes</taxon>
        <taxon>Mycobacteriales</taxon>
        <taxon>Nocardiaceae</taxon>
        <taxon>Nocardia</taxon>
    </lineage>
</organism>